<name>A0A5K1K0C8_9APHY</name>
<evidence type="ECO:0000256" key="5">
    <source>
        <dbReference type="ARBA" id="ARBA00023136"/>
    </source>
</evidence>
<dbReference type="InterPro" id="IPR007262">
    <property type="entry name" value="Vps55/LEPROT"/>
</dbReference>
<protein>
    <submittedName>
        <fullName evidence="7">Glycolipid 2-alpha-mannosyltransferase 2 )</fullName>
        <ecNumber evidence="7">2.4.1.-</ecNumber>
    </submittedName>
</protein>
<feature type="transmembrane region" description="Helical" evidence="6">
    <location>
        <begin position="91"/>
        <end position="110"/>
    </location>
</feature>
<keyword evidence="4 6" id="KW-1133">Transmembrane helix</keyword>
<dbReference type="EC" id="2.4.1.-" evidence="7"/>
<proteinExistence type="inferred from homology"/>
<accession>A0A5K1K0C8</accession>
<comment type="similarity">
    <text evidence="2">Belongs to the OB-RGRP/VPS55 family.</text>
</comment>
<dbReference type="Pfam" id="PF04133">
    <property type="entry name" value="Vps55"/>
    <property type="match status" value="1"/>
</dbReference>
<evidence type="ECO:0000313" key="7">
    <source>
        <dbReference type="EMBL" id="VWO98659.1"/>
    </source>
</evidence>
<evidence type="ECO:0000256" key="3">
    <source>
        <dbReference type="ARBA" id="ARBA00022692"/>
    </source>
</evidence>
<evidence type="ECO:0000256" key="6">
    <source>
        <dbReference type="SAM" id="Phobius"/>
    </source>
</evidence>
<dbReference type="AlphaFoldDB" id="A0A5K1K0C8"/>
<keyword evidence="7" id="KW-0808">Transferase</keyword>
<comment type="subcellular location">
    <subcellularLocation>
        <location evidence="1">Membrane</location>
        <topology evidence="1">Multi-pass membrane protein</topology>
    </subcellularLocation>
</comment>
<evidence type="ECO:0000256" key="4">
    <source>
        <dbReference type="ARBA" id="ARBA00022989"/>
    </source>
</evidence>
<feature type="transmembrane region" description="Helical" evidence="6">
    <location>
        <begin position="25"/>
        <end position="44"/>
    </location>
</feature>
<organism evidence="7">
    <name type="scientific">Ganoderma boninense</name>
    <dbReference type="NCBI Taxonomy" id="34458"/>
    <lineage>
        <taxon>Eukaryota</taxon>
        <taxon>Fungi</taxon>
        <taxon>Dikarya</taxon>
        <taxon>Basidiomycota</taxon>
        <taxon>Agaricomycotina</taxon>
        <taxon>Agaricomycetes</taxon>
        <taxon>Polyporales</taxon>
        <taxon>Polyporaceae</taxon>
        <taxon>Ganoderma</taxon>
    </lineage>
</organism>
<evidence type="ECO:0000256" key="2">
    <source>
        <dbReference type="ARBA" id="ARBA00005645"/>
    </source>
</evidence>
<dbReference type="GO" id="GO:0016757">
    <property type="term" value="F:glycosyltransferase activity"/>
    <property type="evidence" value="ECO:0007669"/>
    <property type="project" value="UniProtKB-KW"/>
</dbReference>
<dbReference type="GO" id="GO:0032511">
    <property type="term" value="P:late endosome to vacuole transport via multivesicular body sorting pathway"/>
    <property type="evidence" value="ECO:0007669"/>
    <property type="project" value="TreeGrafter"/>
</dbReference>
<gene>
    <name evidence="7" type="primary">P46592</name>
</gene>
<sequence length="150" mass="15884">MSNAGIKSSYSDLWSYLRAYTQTRVAAVILLSFVLAVGFLLVILSCALWANWLPLLVALTFVLAPLPNAIFARCGGDDFSTEYDGSGPVDLGRFITATVVVTGFALPLVLAHSEVIAKGACAMSIAGGGLVYGTIMAYSQTFKQGDSDYD</sequence>
<dbReference type="EMBL" id="LR727093">
    <property type="protein sequence ID" value="VWO98659.1"/>
    <property type="molecule type" value="Genomic_DNA"/>
</dbReference>
<dbReference type="PANTHER" id="PTHR12050">
    <property type="entry name" value="LEPTIN RECEPTOR-RELATED"/>
    <property type="match status" value="1"/>
</dbReference>
<feature type="transmembrane region" description="Helical" evidence="6">
    <location>
        <begin position="116"/>
        <end position="138"/>
    </location>
</feature>
<evidence type="ECO:0000256" key="1">
    <source>
        <dbReference type="ARBA" id="ARBA00004141"/>
    </source>
</evidence>
<keyword evidence="7" id="KW-0328">Glycosyltransferase</keyword>
<reference evidence="7" key="1">
    <citation type="submission" date="2019-10" db="EMBL/GenBank/DDBJ databases">
        <authorList>
            <person name="Nor Muhammad N."/>
        </authorList>
    </citation>
    <scope>NUCLEOTIDE SEQUENCE</scope>
</reference>
<keyword evidence="5 6" id="KW-0472">Membrane</keyword>
<feature type="transmembrane region" description="Helical" evidence="6">
    <location>
        <begin position="50"/>
        <end position="71"/>
    </location>
</feature>
<dbReference type="PANTHER" id="PTHR12050:SF0">
    <property type="entry name" value="RH04491P"/>
    <property type="match status" value="1"/>
</dbReference>
<keyword evidence="3 6" id="KW-0812">Transmembrane</keyword>
<dbReference type="GO" id="GO:0034424">
    <property type="term" value="C:Vps55/Vps68 complex"/>
    <property type="evidence" value="ECO:0007669"/>
    <property type="project" value="TreeGrafter"/>
</dbReference>